<evidence type="ECO:0000256" key="6">
    <source>
        <dbReference type="ARBA" id="ARBA00023284"/>
    </source>
</evidence>
<dbReference type="PANTHER" id="PTHR45663:SF11">
    <property type="entry name" value="GEO12009P1"/>
    <property type="match status" value="1"/>
</dbReference>
<evidence type="ECO:0000259" key="11">
    <source>
        <dbReference type="PROSITE" id="PS51352"/>
    </source>
</evidence>
<keyword evidence="4" id="KW-0249">Electron transport</keyword>
<evidence type="ECO:0000256" key="4">
    <source>
        <dbReference type="ARBA" id="ARBA00022982"/>
    </source>
</evidence>
<dbReference type="AlphaFoldDB" id="A0A1I3D0D0"/>
<evidence type="ECO:0000256" key="3">
    <source>
        <dbReference type="ARBA" id="ARBA00022448"/>
    </source>
</evidence>
<dbReference type="GO" id="GO:0045454">
    <property type="term" value="P:cell redox homeostasis"/>
    <property type="evidence" value="ECO:0007669"/>
    <property type="project" value="TreeGrafter"/>
</dbReference>
<feature type="site" description="Contributes to redox potential value" evidence="9">
    <location>
        <position position="30"/>
    </location>
</feature>
<dbReference type="Proteomes" id="UP000198668">
    <property type="component" value="Unassembled WGS sequence"/>
</dbReference>
<feature type="site" description="Contributes to redox potential value" evidence="9">
    <location>
        <position position="29"/>
    </location>
</feature>
<dbReference type="CDD" id="cd02947">
    <property type="entry name" value="TRX_family"/>
    <property type="match status" value="1"/>
</dbReference>
<evidence type="ECO:0000256" key="2">
    <source>
        <dbReference type="ARBA" id="ARBA00020570"/>
    </source>
</evidence>
<dbReference type="EMBL" id="FOQE01000026">
    <property type="protein sequence ID" value="SFH80177.1"/>
    <property type="molecule type" value="Genomic_DNA"/>
</dbReference>
<dbReference type="GO" id="GO:0015035">
    <property type="term" value="F:protein-disulfide reductase activity"/>
    <property type="evidence" value="ECO:0007669"/>
    <property type="project" value="UniProtKB-UniRule"/>
</dbReference>
<feature type="site" description="Deprotonates C-terminal active site Cys" evidence="9">
    <location>
        <position position="22"/>
    </location>
</feature>
<evidence type="ECO:0000256" key="8">
    <source>
        <dbReference type="PIRNR" id="PIRNR000077"/>
    </source>
</evidence>
<keyword evidence="3" id="KW-0813">Transport</keyword>
<dbReference type="Pfam" id="PF00085">
    <property type="entry name" value="Thioredoxin"/>
    <property type="match status" value="1"/>
</dbReference>
<dbReference type="SUPFAM" id="SSF52833">
    <property type="entry name" value="Thioredoxin-like"/>
    <property type="match status" value="1"/>
</dbReference>
<reference evidence="12 13" key="1">
    <citation type="submission" date="2016-10" db="EMBL/GenBank/DDBJ databases">
        <authorList>
            <person name="de Groot N.N."/>
        </authorList>
    </citation>
    <scope>NUCLEOTIDE SEQUENCE [LARGE SCALE GENOMIC DNA]</scope>
    <source>
        <strain evidence="12 13">DSM 27630</strain>
    </source>
</reference>
<evidence type="ECO:0000256" key="1">
    <source>
        <dbReference type="ARBA" id="ARBA00008987"/>
    </source>
</evidence>
<evidence type="ECO:0000256" key="10">
    <source>
        <dbReference type="PIRSR" id="PIRSR000077-4"/>
    </source>
</evidence>
<feature type="active site" description="Nucleophile" evidence="9">
    <location>
        <position position="28"/>
    </location>
</feature>
<dbReference type="InterPro" id="IPR036249">
    <property type="entry name" value="Thioredoxin-like_sf"/>
</dbReference>
<gene>
    <name evidence="12" type="ORF">SAMN04489868_12617</name>
</gene>
<dbReference type="PRINTS" id="PR00421">
    <property type="entry name" value="THIOREDOXIN"/>
</dbReference>
<protein>
    <recommendedName>
        <fullName evidence="2 7">Thioredoxin</fullName>
    </recommendedName>
</protein>
<dbReference type="Gene3D" id="3.40.30.10">
    <property type="entry name" value="Glutaredoxin"/>
    <property type="match status" value="1"/>
</dbReference>
<keyword evidence="6 10" id="KW-0676">Redox-active center</keyword>
<evidence type="ECO:0000256" key="9">
    <source>
        <dbReference type="PIRSR" id="PIRSR000077-1"/>
    </source>
</evidence>
<dbReference type="InterPro" id="IPR005746">
    <property type="entry name" value="Thioredoxin"/>
</dbReference>
<dbReference type="PROSITE" id="PS00194">
    <property type="entry name" value="THIOREDOXIN_1"/>
    <property type="match status" value="1"/>
</dbReference>
<evidence type="ECO:0000256" key="5">
    <source>
        <dbReference type="ARBA" id="ARBA00023157"/>
    </source>
</evidence>
<dbReference type="PROSITE" id="PS51352">
    <property type="entry name" value="THIOREDOXIN_2"/>
    <property type="match status" value="1"/>
</dbReference>
<dbReference type="NCBIfam" id="TIGR01068">
    <property type="entry name" value="thioredoxin"/>
    <property type="match status" value="1"/>
</dbReference>
<dbReference type="PANTHER" id="PTHR45663">
    <property type="entry name" value="GEO12009P1"/>
    <property type="match status" value="1"/>
</dbReference>
<evidence type="ECO:0000313" key="12">
    <source>
        <dbReference type="EMBL" id="SFH80177.1"/>
    </source>
</evidence>
<organism evidence="12 13">
    <name type="scientific">Pisciglobus halotolerans</name>
    <dbReference type="NCBI Taxonomy" id="745365"/>
    <lineage>
        <taxon>Bacteria</taxon>
        <taxon>Bacillati</taxon>
        <taxon>Bacillota</taxon>
        <taxon>Bacilli</taxon>
        <taxon>Lactobacillales</taxon>
        <taxon>Carnobacteriaceae</taxon>
    </lineage>
</organism>
<feature type="disulfide bond" description="Redox-active" evidence="10">
    <location>
        <begin position="28"/>
        <end position="31"/>
    </location>
</feature>
<dbReference type="InterPro" id="IPR013766">
    <property type="entry name" value="Thioredoxin_domain"/>
</dbReference>
<name>A0A1I3D0D0_9LACT</name>
<dbReference type="PIRSF" id="PIRSF000077">
    <property type="entry name" value="Thioredoxin"/>
    <property type="match status" value="1"/>
</dbReference>
<feature type="domain" description="Thioredoxin" evidence="11">
    <location>
        <begin position="1"/>
        <end position="104"/>
    </location>
</feature>
<evidence type="ECO:0000256" key="7">
    <source>
        <dbReference type="NCBIfam" id="TIGR01068"/>
    </source>
</evidence>
<accession>A0A1I3D0D0</accession>
<sequence>MSTPLTDTTFSQGIQSGLTLVDFWAPWCGPCRMLSPVLEELAAEFKGKIEIAKLNVDENPAVASQFGIMSIPTMIFFKDGQPIEKISGYHPKEVLQNYLTSKLTNQED</sequence>
<proteinExistence type="inferred from homology"/>
<dbReference type="OrthoDB" id="9790390at2"/>
<evidence type="ECO:0000313" key="13">
    <source>
        <dbReference type="Proteomes" id="UP000198668"/>
    </source>
</evidence>
<dbReference type="GO" id="GO:0005829">
    <property type="term" value="C:cytosol"/>
    <property type="evidence" value="ECO:0007669"/>
    <property type="project" value="TreeGrafter"/>
</dbReference>
<dbReference type="InterPro" id="IPR017937">
    <property type="entry name" value="Thioredoxin_CS"/>
</dbReference>
<keyword evidence="5 10" id="KW-1015">Disulfide bond</keyword>
<dbReference type="RefSeq" id="WP_092092929.1">
    <property type="nucleotide sequence ID" value="NZ_FOQE01000026.1"/>
</dbReference>
<feature type="active site" description="Nucleophile" evidence="9">
    <location>
        <position position="31"/>
    </location>
</feature>
<comment type="similarity">
    <text evidence="1 8">Belongs to the thioredoxin family.</text>
</comment>
<dbReference type="FunFam" id="3.40.30.10:FF:000001">
    <property type="entry name" value="Thioredoxin"/>
    <property type="match status" value="1"/>
</dbReference>
<keyword evidence="13" id="KW-1185">Reference proteome</keyword>